<feature type="transmembrane region" description="Helical" evidence="10">
    <location>
        <begin position="54"/>
        <end position="79"/>
    </location>
</feature>
<dbReference type="InterPro" id="IPR002524">
    <property type="entry name" value="Cation_efflux"/>
</dbReference>
<evidence type="ECO:0000256" key="10">
    <source>
        <dbReference type="SAM" id="Phobius"/>
    </source>
</evidence>
<dbReference type="PANTHER" id="PTHR43840:SF15">
    <property type="entry name" value="MITOCHONDRIAL METAL TRANSPORTER 1-RELATED"/>
    <property type="match status" value="1"/>
</dbReference>
<gene>
    <name evidence="13" type="ORF">GA0070614_5861</name>
</gene>
<dbReference type="AlphaFoldDB" id="A0A1C5K0S6"/>
<keyword evidence="14" id="KW-1185">Reference proteome</keyword>
<dbReference type="SUPFAM" id="SSF160240">
    <property type="entry name" value="Cation efflux protein cytoplasmic domain-like"/>
    <property type="match status" value="1"/>
</dbReference>
<dbReference type="OrthoDB" id="9813655at2"/>
<evidence type="ECO:0000256" key="4">
    <source>
        <dbReference type="ARBA" id="ARBA00022475"/>
    </source>
</evidence>
<dbReference type="GO" id="GO:0015086">
    <property type="term" value="F:cadmium ion transmembrane transporter activity"/>
    <property type="evidence" value="ECO:0007669"/>
    <property type="project" value="TreeGrafter"/>
</dbReference>
<dbReference type="SUPFAM" id="SSF161111">
    <property type="entry name" value="Cation efflux protein transmembrane domain-like"/>
    <property type="match status" value="1"/>
</dbReference>
<feature type="transmembrane region" description="Helical" evidence="10">
    <location>
        <begin position="156"/>
        <end position="178"/>
    </location>
</feature>
<reference evidence="14" key="1">
    <citation type="submission" date="2016-06" db="EMBL/GenBank/DDBJ databases">
        <authorList>
            <person name="Varghese N."/>
            <person name="Submissions Spin"/>
        </authorList>
    </citation>
    <scope>NUCLEOTIDE SEQUENCE [LARGE SCALE GENOMIC DNA]</scope>
    <source>
        <strain evidence="14">DSM 45161</strain>
    </source>
</reference>
<dbReference type="GO" id="GO:0015093">
    <property type="term" value="F:ferrous iron transmembrane transporter activity"/>
    <property type="evidence" value="ECO:0007669"/>
    <property type="project" value="TreeGrafter"/>
</dbReference>
<dbReference type="InterPro" id="IPR027470">
    <property type="entry name" value="Cation_efflux_CTD"/>
</dbReference>
<evidence type="ECO:0000256" key="8">
    <source>
        <dbReference type="ARBA" id="ARBA00023136"/>
    </source>
</evidence>
<dbReference type="GO" id="GO:0006882">
    <property type="term" value="P:intracellular zinc ion homeostasis"/>
    <property type="evidence" value="ECO:0007669"/>
    <property type="project" value="TreeGrafter"/>
</dbReference>
<comment type="similarity">
    <text evidence="2">Belongs to the cation diffusion facilitator (CDF) transporter (TC 2.A.4) family.</text>
</comment>
<sequence>MNDHDHGHPHEHHDHGGRLVGRWRRLTHLVVPHSHDSRTKIDPALESSRAGLRALWISLLGLGATAAAQAVIVVLSGSVALLGDTLHNVADALTAVPLAIAFLLGRRAATRAYTYGYGRAEDLAGIVIVLVIAGSAVAAAWTAVARLLHTTEVTHLPWVAAAGLVGFVGNETVARYRIRVGRRIGSAALVADGLHARTDGYTSLAVLAAAGGAALGWRWADPAIGLIIAVAITVVLKDAAREVYRRLMDAVDPDLVDRAETTLRAVPGVQDVTAVRLRWIGHRLHAEADLVVAADLSLLAAHEIAADAEHQLTHAVPRLATATVHTDPDSHPGGHHHTDLSHRRRQAASQPAGPAATRHG</sequence>
<feature type="domain" description="Cation efflux protein transmembrane" evidence="11">
    <location>
        <begin position="55"/>
        <end position="248"/>
    </location>
</feature>
<dbReference type="Pfam" id="PF16916">
    <property type="entry name" value="ZT_dimer"/>
    <property type="match status" value="1"/>
</dbReference>
<keyword evidence="5 10" id="KW-0812">Transmembrane</keyword>
<dbReference type="NCBIfam" id="TIGR01297">
    <property type="entry name" value="CDF"/>
    <property type="match status" value="1"/>
</dbReference>
<dbReference type="EMBL" id="LT607753">
    <property type="protein sequence ID" value="SCG76171.1"/>
    <property type="molecule type" value="Genomic_DNA"/>
</dbReference>
<dbReference type="InterPro" id="IPR036837">
    <property type="entry name" value="Cation_efflux_CTD_sf"/>
</dbReference>
<evidence type="ECO:0000256" key="7">
    <source>
        <dbReference type="ARBA" id="ARBA00023065"/>
    </source>
</evidence>
<feature type="compositionally biased region" description="Basic and acidic residues" evidence="9">
    <location>
        <begin position="326"/>
        <end position="341"/>
    </location>
</feature>
<evidence type="ECO:0000256" key="9">
    <source>
        <dbReference type="SAM" id="MobiDB-lite"/>
    </source>
</evidence>
<dbReference type="GO" id="GO:0015341">
    <property type="term" value="F:zinc efflux antiporter activity"/>
    <property type="evidence" value="ECO:0007669"/>
    <property type="project" value="TreeGrafter"/>
</dbReference>
<keyword evidence="7" id="KW-0406">Ion transport</keyword>
<dbReference type="Gene3D" id="1.20.1510.10">
    <property type="entry name" value="Cation efflux protein transmembrane domain"/>
    <property type="match status" value="1"/>
</dbReference>
<dbReference type="FunFam" id="3.30.70.1350:FF:000014">
    <property type="entry name" value="Cation efflux system protein"/>
    <property type="match status" value="1"/>
</dbReference>
<protein>
    <submittedName>
        <fullName evidence="13">Cation diffusion facilitator family transporter</fullName>
    </submittedName>
</protein>
<dbReference type="InterPro" id="IPR050291">
    <property type="entry name" value="CDF_Transporter"/>
</dbReference>
<feature type="transmembrane region" description="Helical" evidence="10">
    <location>
        <begin position="85"/>
        <end position="104"/>
    </location>
</feature>
<dbReference type="Proteomes" id="UP000198215">
    <property type="component" value="Chromosome I"/>
</dbReference>
<evidence type="ECO:0000259" key="12">
    <source>
        <dbReference type="Pfam" id="PF16916"/>
    </source>
</evidence>
<dbReference type="GO" id="GO:0005886">
    <property type="term" value="C:plasma membrane"/>
    <property type="evidence" value="ECO:0007669"/>
    <property type="project" value="UniProtKB-SubCell"/>
</dbReference>
<dbReference type="InterPro" id="IPR027469">
    <property type="entry name" value="Cation_efflux_TMD_sf"/>
</dbReference>
<keyword evidence="8 10" id="KW-0472">Membrane</keyword>
<name>A0A1C5K0S6_9ACTN</name>
<evidence type="ECO:0000256" key="2">
    <source>
        <dbReference type="ARBA" id="ARBA00008114"/>
    </source>
</evidence>
<evidence type="ECO:0000256" key="6">
    <source>
        <dbReference type="ARBA" id="ARBA00022989"/>
    </source>
</evidence>
<accession>A0A1C5K0S6</accession>
<feature type="domain" description="Cation efflux protein cytoplasmic" evidence="12">
    <location>
        <begin position="252"/>
        <end position="328"/>
    </location>
</feature>
<evidence type="ECO:0000313" key="14">
    <source>
        <dbReference type="Proteomes" id="UP000198215"/>
    </source>
</evidence>
<comment type="subcellular location">
    <subcellularLocation>
        <location evidence="1">Cell membrane</location>
        <topology evidence="1">Multi-pass membrane protein</topology>
    </subcellularLocation>
</comment>
<keyword evidence="6 10" id="KW-1133">Transmembrane helix</keyword>
<dbReference type="InterPro" id="IPR058533">
    <property type="entry name" value="Cation_efflux_TM"/>
</dbReference>
<dbReference type="FunFam" id="1.20.1510.10:FF:000006">
    <property type="entry name" value="Divalent cation efflux transporter"/>
    <property type="match status" value="1"/>
</dbReference>
<evidence type="ECO:0000256" key="1">
    <source>
        <dbReference type="ARBA" id="ARBA00004651"/>
    </source>
</evidence>
<dbReference type="Gene3D" id="3.30.70.1350">
    <property type="entry name" value="Cation efflux protein, cytoplasmic domain"/>
    <property type="match status" value="1"/>
</dbReference>
<evidence type="ECO:0000256" key="3">
    <source>
        <dbReference type="ARBA" id="ARBA00022448"/>
    </source>
</evidence>
<evidence type="ECO:0000259" key="11">
    <source>
        <dbReference type="Pfam" id="PF01545"/>
    </source>
</evidence>
<feature type="region of interest" description="Disordered" evidence="9">
    <location>
        <begin position="324"/>
        <end position="360"/>
    </location>
</feature>
<evidence type="ECO:0000256" key="5">
    <source>
        <dbReference type="ARBA" id="ARBA00022692"/>
    </source>
</evidence>
<proteinExistence type="inferred from homology"/>
<keyword evidence="4" id="KW-1003">Cell membrane</keyword>
<organism evidence="13 14">
    <name type="scientific">Micromonospora coxensis</name>
    <dbReference type="NCBI Taxonomy" id="356852"/>
    <lineage>
        <taxon>Bacteria</taxon>
        <taxon>Bacillati</taxon>
        <taxon>Actinomycetota</taxon>
        <taxon>Actinomycetes</taxon>
        <taxon>Micromonosporales</taxon>
        <taxon>Micromonosporaceae</taxon>
        <taxon>Micromonospora</taxon>
    </lineage>
</organism>
<feature type="transmembrane region" description="Helical" evidence="10">
    <location>
        <begin position="124"/>
        <end position="144"/>
    </location>
</feature>
<dbReference type="Pfam" id="PF01545">
    <property type="entry name" value="Cation_efflux"/>
    <property type="match status" value="1"/>
</dbReference>
<keyword evidence="3" id="KW-0813">Transport</keyword>
<evidence type="ECO:0000313" key="13">
    <source>
        <dbReference type="EMBL" id="SCG76171.1"/>
    </source>
</evidence>
<dbReference type="PANTHER" id="PTHR43840">
    <property type="entry name" value="MITOCHONDRIAL METAL TRANSPORTER 1-RELATED"/>
    <property type="match status" value="1"/>
</dbReference>